<gene>
    <name evidence="2" type="ORF">C5F48_00250</name>
</gene>
<evidence type="ECO:0000313" key="2">
    <source>
        <dbReference type="EMBL" id="PTE23723.1"/>
    </source>
</evidence>
<evidence type="ECO:0008006" key="4">
    <source>
        <dbReference type="Google" id="ProtNLM"/>
    </source>
</evidence>
<dbReference type="Proteomes" id="UP000241010">
    <property type="component" value="Unassembled WGS sequence"/>
</dbReference>
<dbReference type="AlphaFoldDB" id="A0A2T4K111"/>
<name>A0A2T4K111_9RHOB</name>
<keyword evidence="1" id="KW-0812">Transmembrane</keyword>
<dbReference type="RefSeq" id="WP_107661903.1">
    <property type="nucleotide sequence ID" value="NZ_PZKG01000001.1"/>
</dbReference>
<keyword evidence="1" id="KW-0472">Membrane</keyword>
<evidence type="ECO:0000256" key="1">
    <source>
        <dbReference type="SAM" id="Phobius"/>
    </source>
</evidence>
<comment type="caution">
    <text evidence="2">The sequence shown here is derived from an EMBL/GenBank/DDBJ whole genome shotgun (WGS) entry which is preliminary data.</text>
</comment>
<evidence type="ECO:0000313" key="3">
    <source>
        <dbReference type="Proteomes" id="UP000241010"/>
    </source>
</evidence>
<dbReference type="EMBL" id="PZKG01000001">
    <property type="protein sequence ID" value="PTE23723.1"/>
    <property type="molecule type" value="Genomic_DNA"/>
</dbReference>
<reference evidence="2 3" key="1">
    <citation type="submission" date="2018-03" db="EMBL/GenBank/DDBJ databases">
        <title>Cereibacter changlensis.</title>
        <authorList>
            <person name="Meyer T.E."/>
            <person name="Miller S."/>
            <person name="Lodha T."/>
            <person name="Gandham S."/>
            <person name="Chintalapati S."/>
            <person name="Chintalapati V.R."/>
        </authorList>
    </citation>
    <scope>NUCLEOTIDE SEQUENCE [LARGE SCALE GENOMIC DNA]</scope>
    <source>
        <strain evidence="2 3">JA139</strain>
    </source>
</reference>
<dbReference type="InterPro" id="IPR010664">
    <property type="entry name" value="LipoPS_assembly_LptC-rel"/>
</dbReference>
<dbReference type="Pfam" id="PF06835">
    <property type="entry name" value="LptC"/>
    <property type="match status" value="1"/>
</dbReference>
<dbReference type="OrthoDB" id="7871110at2"/>
<sequence>MARPDNLHSRLVSWLKILLPLVALVMLSTLFLVSRTIDPSDAIPYSEVDIEDRVREPRITAPTYAGITSDGAALTVDAAEVRPGAEGSPDGSALALQAELDTPDGASTRLVAERGALDQAARLLRLEGGVQISTSTGYRLTTDALSAALDVTDVQSPGALAGTTPMGQITAGSMRITQDATAAGGYVIVFGNRVRLIYEPQN</sequence>
<feature type="transmembrane region" description="Helical" evidence="1">
    <location>
        <begin position="12"/>
        <end position="33"/>
    </location>
</feature>
<organism evidence="2 3">
    <name type="scientific">Cereibacter changlensis JA139</name>
    <dbReference type="NCBI Taxonomy" id="1188249"/>
    <lineage>
        <taxon>Bacteria</taxon>
        <taxon>Pseudomonadati</taxon>
        <taxon>Pseudomonadota</taxon>
        <taxon>Alphaproteobacteria</taxon>
        <taxon>Rhodobacterales</taxon>
        <taxon>Paracoccaceae</taxon>
        <taxon>Cereibacter</taxon>
    </lineage>
</organism>
<accession>A0A2T4K111</accession>
<keyword evidence="3" id="KW-1185">Reference proteome</keyword>
<protein>
    <recommendedName>
        <fullName evidence="4">LPS export ABC transporter periplasmic protein LptC</fullName>
    </recommendedName>
</protein>
<proteinExistence type="predicted"/>
<keyword evidence="1" id="KW-1133">Transmembrane helix</keyword>